<feature type="domain" description="VanZ-like" evidence="2">
    <location>
        <begin position="44"/>
        <end position="171"/>
    </location>
</feature>
<dbReference type="Pfam" id="PF04892">
    <property type="entry name" value="VanZ"/>
    <property type="match status" value="1"/>
</dbReference>
<feature type="transmembrane region" description="Helical" evidence="1">
    <location>
        <begin position="39"/>
        <end position="57"/>
    </location>
</feature>
<organism evidence="3 4">
    <name type="scientific">Breznakia blatticola</name>
    <dbReference type="NCBI Taxonomy" id="1754012"/>
    <lineage>
        <taxon>Bacteria</taxon>
        <taxon>Bacillati</taxon>
        <taxon>Bacillota</taxon>
        <taxon>Erysipelotrichia</taxon>
        <taxon>Erysipelotrichales</taxon>
        <taxon>Erysipelotrichaceae</taxon>
        <taxon>Breznakia</taxon>
    </lineage>
</organism>
<feature type="transmembrane region" description="Helical" evidence="1">
    <location>
        <begin position="93"/>
        <end position="114"/>
    </location>
</feature>
<evidence type="ECO:0000313" key="3">
    <source>
        <dbReference type="EMBL" id="TDW26353.1"/>
    </source>
</evidence>
<proteinExistence type="predicted"/>
<dbReference type="Proteomes" id="UP000294743">
    <property type="component" value="Unassembled WGS sequence"/>
</dbReference>
<keyword evidence="4" id="KW-1185">Reference proteome</keyword>
<dbReference type="EMBL" id="SODD01000001">
    <property type="protein sequence ID" value="TDW26353.1"/>
    <property type="molecule type" value="Genomic_DNA"/>
</dbReference>
<accession>A0A4R8ACU6</accession>
<feature type="transmembrane region" description="Helical" evidence="1">
    <location>
        <begin position="126"/>
        <end position="148"/>
    </location>
</feature>
<dbReference type="PANTHER" id="PTHR36834">
    <property type="entry name" value="MEMBRANE PROTEIN-RELATED"/>
    <property type="match status" value="1"/>
</dbReference>
<dbReference type="InterPro" id="IPR053150">
    <property type="entry name" value="Teicoplanin_resist-assoc"/>
</dbReference>
<keyword evidence="1" id="KW-0472">Membrane</keyword>
<dbReference type="InterPro" id="IPR006976">
    <property type="entry name" value="VanZ-like"/>
</dbReference>
<comment type="caution">
    <text evidence="3">The sequence shown here is derived from an EMBL/GenBank/DDBJ whole genome shotgun (WGS) entry which is preliminary data.</text>
</comment>
<protein>
    <submittedName>
        <fullName evidence="3">Glycopeptide antibiotics resistance protein</fullName>
    </submittedName>
</protein>
<dbReference type="AlphaFoldDB" id="A0A4R8ACU6"/>
<keyword evidence="1" id="KW-0812">Transmembrane</keyword>
<dbReference type="OrthoDB" id="1641496at2"/>
<feature type="transmembrane region" description="Helical" evidence="1">
    <location>
        <begin position="154"/>
        <end position="171"/>
    </location>
</feature>
<reference evidence="3 4" key="1">
    <citation type="submission" date="2019-03" db="EMBL/GenBank/DDBJ databases">
        <title>Genomic Encyclopedia of Type Strains, Phase IV (KMG-IV): sequencing the most valuable type-strain genomes for metagenomic binning, comparative biology and taxonomic classification.</title>
        <authorList>
            <person name="Goeker M."/>
        </authorList>
    </citation>
    <scope>NUCLEOTIDE SEQUENCE [LARGE SCALE GENOMIC DNA]</scope>
    <source>
        <strain evidence="3 4">DSM 28867</strain>
    </source>
</reference>
<sequence length="180" mass="21749">MTHWIVDLMMHSLLLSFIVASGITLIYRQSKKEKRQRTLHVFLFAFYLCNLFYITVIREGFFSNESGIINYIPFYHMFENYRYAALQYPLQSFMYLIYNIMGNIIWFMPFGYMLHHFVNRINVKRVILYSFMLSFYIELGQYVLRVGISDIDDIILNTLGGLLGYLLYRWLHTERKKDEH</sequence>
<feature type="transmembrane region" description="Helical" evidence="1">
    <location>
        <begin position="6"/>
        <end position="27"/>
    </location>
</feature>
<dbReference type="PANTHER" id="PTHR36834:SF1">
    <property type="entry name" value="INTEGRAL MEMBRANE PROTEIN"/>
    <property type="match status" value="1"/>
</dbReference>
<keyword evidence="1" id="KW-1133">Transmembrane helix</keyword>
<evidence type="ECO:0000313" key="4">
    <source>
        <dbReference type="Proteomes" id="UP000294743"/>
    </source>
</evidence>
<name>A0A4R8ACU6_9FIRM</name>
<gene>
    <name evidence="3" type="ORF">EDD63_10168</name>
</gene>
<evidence type="ECO:0000259" key="2">
    <source>
        <dbReference type="Pfam" id="PF04892"/>
    </source>
</evidence>
<evidence type="ECO:0000256" key="1">
    <source>
        <dbReference type="SAM" id="Phobius"/>
    </source>
</evidence>
<dbReference type="RefSeq" id="WP_134167307.1">
    <property type="nucleotide sequence ID" value="NZ_SODD01000001.1"/>
</dbReference>